<name>A0ACB8Z0A0_CICIN</name>
<keyword evidence="2" id="KW-1185">Reference proteome</keyword>
<proteinExistence type="predicted"/>
<gene>
    <name evidence="1" type="ORF">L2E82_48927</name>
</gene>
<dbReference type="EMBL" id="CM042017">
    <property type="protein sequence ID" value="KAI3690720.1"/>
    <property type="molecule type" value="Genomic_DNA"/>
</dbReference>
<comment type="caution">
    <text evidence="1">The sequence shown here is derived from an EMBL/GenBank/DDBJ whole genome shotgun (WGS) entry which is preliminary data.</text>
</comment>
<reference evidence="1 2" key="2">
    <citation type="journal article" date="2022" name="Mol. Ecol. Resour.">
        <title>The genomes of chicory, endive, great burdock and yacon provide insights into Asteraceae paleo-polyploidization history and plant inulin production.</title>
        <authorList>
            <person name="Fan W."/>
            <person name="Wang S."/>
            <person name="Wang H."/>
            <person name="Wang A."/>
            <person name="Jiang F."/>
            <person name="Liu H."/>
            <person name="Zhao H."/>
            <person name="Xu D."/>
            <person name="Zhang Y."/>
        </authorList>
    </citation>
    <scope>NUCLEOTIDE SEQUENCE [LARGE SCALE GENOMIC DNA]</scope>
    <source>
        <strain evidence="2">cv. Punajuju</strain>
        <tissue evidence="1">Leaves</tissue>
    </source>
</reference>
<sequence>MCVEEAGGVTGAIGEAVGGVRARSGIREVEGSSSDQVVLQIGAAAWVTGDPWMEHEHADESESGTDMVKNESWTSLWFLILLALEILTEME</sequence>
<reference evidence="2" key="1">
    <citation type="journal article" date="2022" name="Mol. Ecol. Resour.">
        <title>The genomes of chicory, endive, great burdock and yacon provide insights into Asteraceae palaeo-polyploidization history and plant inulin production.</title>
        <authorList>
            <person name="Fan W."/>
            <person name="Wang S."/>
            <person name="Wang H."/>
            <person name="Wang A."/>
            <person name="Jiang F."/>
            <person name="Liu H."/>
            <person name="Zhao H."/>
            <person name="Xu D."/>
            <person name="Zhang Y."/>
        </authorList>
    </citation>
    <scope>NUCLEOTIDE SEQUENCE [LARGE SCALE GENOMIC DNA]</scope>
    <source>
        <strain evidence="2">cv. Punajuju</strain>
    </source>
</reference>
<organism evidence="1 2">
    <name type="scientific">Cichorium intybus</name>
    <name type="common">Chicory</name>
    <dbReference type="NCBI Taxonomy" id="13427"/>
    <lineage>
        <taxon>Eukaryota</taxon>
        <taxon>Viridiplantae</taxon>
        <taxon>Streptophyta</taxon>
        <taxon>Embryophyta</taxon>
        <taxon>Tracheophyta</taxon>
        <taxon>Spermatophyta</taxon>
        <taxon>Magnoliopsida</taxon>
        <taxon>eudicotyledons</taxon>
        <taxon>Gunneridae</taxon>
        <taxon>Pentapetalae</taxon>
        <taxon>asterids</taxon>
        <taxon>campanulids</taxon>
        <taxon>Asterales</taxon>
        <taxon>Asteraceae</taxon>
        <taxon>Cichorioideae</taxon>
        <taxon>Cichorieae</taxon>
        <taxon>Cichoriinae</taxon>
        <taxon>Cichorium</taxon>
    </lineage>
</organism>
<dbReference type="Proteomes" id="UP001055811">
    <property type="component" value="Linkage Group LG09"/>
</dbReference>
<accession>A0ACB8Z0A0</accession>
<evidence type="ECO:0000313" key="1">
    <source>
        <dbReference type="EMBL" id="KAI3690720.1"/>
    </source>
</evidence>
<protein>
    <submittedName>
        <fullName evidence="1">Uncharacterized protein</fullName>
    </submittedName>
</protein>
<evidence type="ECO:0000313" key="2">
    <source>
        <dbReference type="Proteomes" id="UP001055811"/>
    </source>
</evidence>